<gene>
    <name evidence="7" type="ORF">BJG266_LOCUS8215</name>
    <name evidence="8" type="ORF">QVE165_LOCUS36209</name>
</gene>
<evidence type="ECO:0000256" key="1">
    <source>
        <dbReference type="ARBA" id="ARBA00004123"/>
    </source>
</evidence>
<dbReference type="SUPFAM" id="SSF48452">
    <property type="entry name" value="TPR-like"/>
    <property type="match status" value="1"/>
</dbReference>
<keyword evidence="4" id="KW-0539">Nucleus</keyword>
<evidence type="ECO:0000256" key="2">
    <source>
        <dbReference type="ARBA" id="ARBA00022614"/>
    </source>
</evidence>
<evidence type="ECO:0000313" key="8">
    <source>
        <dbReference type="EMBL" id="CAF1390916.1"/>
    </source>
</evidence>
<dbReference type="InterPro" id="IPR036770">
    <property type="entry name" value="Ankyrin_rpt-contain_sf"/>
</dbReference>
<feature type="compositionally biased region" description="Polar residues" evidence="6">
    <location>
        <begin position="181"/>
        <end position="200"/>
    </location>
</feature>
<protein>
    <recommendedName>
        <fullName evidence="11">Tonsoku-like protein</fullName>
    </recommendedName>
</protein>
<dbReference type="OrthoDB" id="2384350at2759"/>
<dbReference type="EMBL" id="CAJNOM010000360">
    <property type="protein sequence ID" value="CAF1390916.1"/>
    <property type="molecule type" value="Genomic_DNA"/>
</dbReference>
<comment type="subcellular location">
    <subcellularLocation>
        <location evidence="1">Nucleus</location>
    </subcellularLocation>
</comment>
<dbReference type="GO" id="GO:0031297">
    <property type="term" value="P:replication fork processing"/>
    <property type="evidence" value="ECO:0007669"/>
    <property type="project" value="TreeGrafter"/>
</dbReference>
<feature type="compositionally biased region" description="Polar residues" evidence="6">
    <location>
        <begin position="227"/>
        <end position="245"/>
    </location>
</feature>
<keyword evidence="9" id="KW-1185">Reference proteome</keyword>
<dbReference type="GO" id="GO:0043596">
    <property type="term" value="C:nuclear replication fork"/>
    <property type="evidence" value="ECO:0007669"/>
    <property type="project" value="TreeGrafter"/>
</dbReference>
<dbReference type="PANTHER" id="PTHR46358">
    <property type="entry name" value="TONSOKU-LIKE PROTEIN"/>
    <property type="match status" value="1"/>
</dbReference>
<keyword evidence="3" id="KW-0677">Repeat</keyword>
<name>A0A813WZ40_9BILA</name>
<dbReference type="SUPFAM" id="SSF48403">
    <property type="entry name" value="Ankyrin repeat"/>
    <property type="match status" value="1"/>
</dbReference>
<dbReference type="SMART" id="SM00248">
    <property type="entry name" value="ANK"/>
    <property type="match status" value="3"/>
</dbReference>
<dbReference type="InterPro" id="IPR002110">
    <property type="entry name" value="Ankyrin_rpt"/>
</dbReference>
<dbReference type="InterPro" id="IPR011990">
    <property type="entry name" value="TPR-like_helical_dom_sf"/>
</dbReference>
<dbReference type="Proteomes" id="UP000663832">
    <property type="component" value="Unassembled WGS sequence"/>
</dbReference>
<dbReference type="Pfam" id="PF12796">
    <property type="entry name" value="Ank_2"/>
    <property type="match status" value="1"/>
</dbReference>
<dbReference type="InterPro" id="IPR052311">
    <property type="entry name" value="MMS22L-TONSL_complex_comp"/>
</dbReference>
<organism evidence="7 10">
    <name type="scientific">Adineta steineri</name>
    <dbReference type="NCBI Taxonomy" id="433720"/>
    <lineage>
        <taxon>Eukaryota</taxon>
        <taxon>Metazoa</taxon>
        <taxon>Spiralia</taxon>
        <taxon>Gnathifera</taxon>
        <taxon>Rotifera</taxon>
        <taxon>Eurotatoria</taxon>
        <taxon>Bdelloidea</taxon>
        <taxon>Adinetida</taxon>
        <taxon>Adinetidae</taxon>
        <taxon>Adineta</taxon>
    </lineage>
</organism>
<feature type="repeat" description="ANK" evidence="5">
    <location>
        <begin position="1188"/>
        <end position="1220"/>
    </location>
</feature>
<evidence type="ECO:0000256" key="4">
    <source>
        <dbReference type="ARBA" id="ARBA00023242"/>
    </source>
</evidence>
<feature type="region of interest" description="Disordered" evidence="6">
    <location>
        <begin position="487"/>
        <end position="514"/>
    </location>
</feature>
<sequence length="1646" mass="185805">MPYERSSSLYRSNSGEDGYGFAYPGTSNGNINGNYLKFDTGPAAGYGMGSSEVFMNGTNGATFHINGNADAVLNGLNGVAFHINGNGDGLANGHNGLAFHFGGNTDGFVNGGSGQAFQDNNSSMMLHNSSNSVALHNSSKGDAYMNGGTNAMYGHSDTNGEGYFGAGTYANGSSGDAYGHSESSQNGNTSEAHANSGTGEQFLNGVHTEIFLNDSNNSGAPRRESRISSFRNGPDQSGYSAASFTNGNGNDYSSGNSEKQASTAGNYPTDAQGLYQDPNPQILRRPAIGGPQVYTQRVIVKFLQAPPMPPPGPLIIKEIRAPQPPPPPPLFIRQRPPPPPILPPLIIREAPPKLPPLVGPQVITKMLPPLPVPPRSVIIERLPPLPPRPRDVIVERWLPYRTLQKRRVIIQRAPPAVIPKPRNIIIYYEPAKAQIVRRFQNLGVAPANPDEYVARYGSQLEDSQTLISHARQAGVIEDISPPISMRSSFQSASIENAESSEGGGSTAGNDLSDGNSAIGAGSGAGGGGGGGGYGVVNSGAGAASSSSYDSISTNNTLGRNSGSTIDLESFGFADHHTSGFGGVGGKILKKADRIRQLNTENNSQEKIDIYHEAGEACRSIGNYDKAIIYFNLELHEAQLANLHDDILYCHRFLGECYLYKNEFYTSEKYHLKFLSLAKSYNDNERIEQAYTCLANTYWLWLSYLQDDMLYDSEYDQFPRNLCKRSFDAATNSLIIIEKLDYQLDIDIKDKRLIKIKDIEEQQQDLALRRVRSYINIANALSEKYLHDGKDNENLKDFSQYIKKAVELSKKYNLYEELTRIHSSVSVFYLSVPNYLHYKKEILATMKQAIYYAQLTKKANEYLSCLYDIAQTLVSFDDYDDAKMYLVKISQYKITDHVIKEKAMQDLINVQRILTGLEDRYEKEDDLQKKMSLAEKCADTYSCLDRNERSKYYYLKQLKHAQELNLNEDQMATIYSSLGSIYQDLKEWQLSIDYFRREMSCRIGLGIQADIEQGYSLCEIIKCEYRLKIDVNSRIRTFNRLLTIVRSTNNTSLIRTAIALVFAMKQRDSLIYLNEELEEFMANIQPPITKENSNEILRYSERNSNESIQSDDEQNELDNTHDSTNRLHLACKEKNGFTQVIQFISEGDNINLSDCHGWTPLHNAIEHENIDIIRYLLNHKANINAKTNNGITPLINACYQGYFDIIELLLTYSARIDIRTNNGYTAVDYLFNYDKNLTSIDQRKLNRFKQLFLVTIRNNEPNYSIQKIIQNDFGRLTNMNNRIDYNIITNKRFRQTNKKNKFSIVKYECDEESEREQPDSPLYTPAPKRKCSMIDNEHLISDLIEIDHSDFVKSLQLMTPKLTIRSRQASTTSSLNTTIVLSPPPPTSHIRILRCLANTTDRITEDKKLRIPISSSDTITNLRYQVLKRLYDSYNIYACFVMLYDKQDWELGMTEADTIQIAIPIDESDIKAVYIEKNPIVSYEQICKEMGLVVYSNIRLILKKFFDKFELSLQRLSLKLEQIINILKIFENFMFIHSINLSENQLTDEILDQLEKLTLDQLKSLNLSKNKFTSNGIRKLFEQKIMNNLLILDLSETVIYNCPGYAIGELNGDKDKDQFQRMVTLLTEYLMSVRFVCLIEKINFVID</sequence>
<feature type="compositionally biased region" description="Low complexity" evidence="6">
    <location>
        <begin position="491"/>
        <end position="500"/>
    </location>
</feature>
<evidence type="ECO:0000256" key="6">
    <source>
        <dbReference type="SAM" id="MobiDB-lite"/>
    </source>
</evidence>
<evidence type="ECO:0000313" key="7">
    <source>
        <dbReference type="EMBL" id="CAF0857889.1"/>
    </source>
</evidence>
<dbReference type="EMBL" id="CAJNOI010000025">
    <property type="protein sequence ID" value="CAF0857889.1"/>
    <property type="molecule type" value="Genomic_DNA"/>
</dbReference>
<keyword evidence="5" id="KW-0040">ANK repeat</keyword>
<dbReference type="SUPFAM" id="SSF52047">
    <property type="entry name" value="RNI-like"/>
    <property type="match status" value="1"/>
</dbReference>
<feature type="region of interest" description="Disordered" evidence="6">
    <location>
        <begin position="175"/>
        <end position="200"/>
    </location>
</feature>
<dbReference type="Gene3D" id="3.80.10.10">
    <property type="entry name" value="Ribonuclease Inhibitor"/>
    <property type="match status" value="1"/>
</dbReference>
<accession>A0A813WZ40</accession>
<evidence type="ECO:0000256" key="3">
    <source>
        <dbReference type="ARBA" id="ARBA00022737"/>
    </source>
</evidence>
<evidence type="ECO:0000313" key="10">
    <source>
        <dbReference type="Proteomes" id="UP000663877"/>
    </source>
</evidence>
<feature type="compositionally biased region" description="Low complexity" evidence="6">
    <location>
        <begin position="246"/>
        <end position="257"/>
    </location>
</feature>
<reference evidence="7" key="1">
    <citation type="submission" date="2021-02" db="EMBL/GenBank/DDBJ databases">
        <authorList>
            <person name="Nowell W R."/>
        </authorList>
    </citation>
    <scope>NUCLEOTIDE SEQUENCE</scope>
</reference>
<evidence type="ECO:0008006" key="11">
    <source>
        <dbReference type="Google" id="ProtNLM"/>
    </source>
</evidence>
<dbReference type="GO" id="GO:0000724">
    <property type="term" value="P:double-strand break repair via homologous recombination"/>
    <property type="evidence" value="ECO:0007669"/>
    <property type="project" value="TreeGrafter"/>
</dbReference>
<dbReference type="PROSITE" id="PS50088">
    <property type="entry name" value="ANK_REPEAT"/>
    <property type="match status" value="2"/>
</dbReference>
<keyword evidence="2" id="KW-0433">Leucine-rich repeat</keyword>
<feature type="region of interest" description="Disordered" evidence="6">
    <location>
        <begin position="212"/>
        <end position="284"/>
    </location>
</feature>
<comment type="caution">
    <text evidence="7">The sequence shown here is derived from an EMBL/GenBank/DDBJ whole genome shotgun (WGS) entry which is preliminary data.</text>
</comment>
<dbReference type="PANTHER" id="PTHR46358:SF1">
    <property type="entry name" value="TONSOKU-LIKE PROTEIN"/>
    <property type="match status" value="1"/>
</dbReference>
<proteinExistence type="predicted"/>
<dbReference type="PROSITE" id="PS50297">
    <property type="entry name" value="ANK_REP_REGION"/>
    <property type="match status" value="2"/>
</dbReference>
<dbReference type="Gene3D" id="1.25.40.20">
    <property type="entry name" value="Ankyrin repeat-containing domain"/>
    <property type="match status" value="1"/>
</dbReference>
<dbReference type="Gene3D" id="1.25.40.10">
    <property type="entry name" value="Tetratricopeptide repeat domain"/>
    <property type="match status" value="2"/>
</dbReference>
<evidence type="ECO:0000256" key="5">
    <source>
        <dbReference type="PROSITE-ProRule" id="PRU00023"/>
    </source>
</evidence>
<dbReference type="InterPro" id="IPR032675">
    <property type="entry name" value="LRR_dom_sf"/>
</dbReference>
<dbReference type="Proteomes" id="UP000663877">
    <property type="component" value="Unassembled WGS sequence"/>
</dbReference>
<feature type="repeat" description="ANK" evidence="5">
    <location>
        <begin position="1155"/>
        <end position="1187"/>
    </location>
</feature>
<evidence type="ECO:0000313" key="9">
    <source>
        <dbReference type="Proteomes" id="UP000663832"/>
    </source>
</evidence>